<evidence type="ECO:0008006" key="9">
    <source>
        <dbReference type="Google" id="ProtNLM"/>
    </source>
</evidence>
<proteinExistence type="predicted"/>
<feature type="transmembrane region" description="Helical" evidence="7">
    <location>
        <begin position="28"/>
        <end position="50"/>
    </location>
</feature>
<evidence type="ECO:0000256" key="4">
    <source>
        <dbReference type="ARBA" id="ARBA00022989"/>
    </source>
</evidence>
<dbReference type="InterPro" id="IPR001851">
    <property type="entry name" value="ABC_transp_permease"/>
</dbReference>
<evidence type="ECO:0000256" key="7">
    <source>
        <dbReference type="SAM" id="Phobius"/>
    </source>
</evidence>
<feature type="transmembrane region" description="Helical" evidence="7">
    <location>
        <begin position="247"/>
        <end position="268"/>
    </location>
</feature>
<dbReference type="GO" id="GO:0022857">
    <property type="term" value="F:transmembrane transporter activity"/>
    <property type="evidence" value="ECO:0007669"/>
    <property type="project" value="InterPro"/>
</dbReference>
<name>A0A644UI71_9ZZZZ</name>
<feature type="compositionally biased region" description="Gly residues" evidence="6">
    <location>
        <begin position="380"/>
        <end position="398"/>
    </location>
</feature>
<organism evidence="8">
    <name type="scientific">bioreactor metagenome</name>
    <dbReference type="NCBI Taxonomy" id="1076179"/>
    <lineage>
        <taxon>unclassified sequences</taxon>
        <taxon>metagenomes</taxon>
        <taxon>ecological metagenomes</taxon>
    </lineage>
</organism>
<reference evidence="8" key="1">
    <citation type="submission" date="2019-08" db="EMBL/GenBank/DDBJ databases">
        <authorList>
            <person name="Kucharzyk K."/>
            <person name="Murdoch R.W."/>
            <person name="Higgins S."/>
            <person name="Loffler F."/>
        </authorList>
    </citation>
    <scope>NUCLEOTIDE SEQUENCE</scope>
</reference>
<evidence type="ECO:0000256" key="3">
    <source>
        <dbReference type="ARBA" id="ARBA00022692"/>
    </source>
</evidence>
<feature type="transmembrane region" description="Helical" evidence="7">
    <location>
        <begin position="160"/>
        <end position="179"/>
    </location>
</feature>
<evidence type="ECO:0000256" key="5">
    <source>
        <dbReference type="ARBA" id="ARBA00023136"/>
    </source>
</evidence>
<keyword evidence="3 7" id="KW-0812">Transmembrane</keyword>
<feature type="transmembrane region" description="Helical" evidence="7">
    <location>
        <begin position="104"/>
        <end position="121"/>
    </location>
</feature>
<feature type="transmembrane region" description="Helical" evidence="7">
    <location>
        <begin position="207"/>
        <end position="226"/>
    </location>
</feature>
<feature type="transmembrane region" description="Helical" evidence="7">
    <location>
        <begin position="127"/>
        <end position="148"/>
    </location>
</feature>
<evidence type="ECO:0000256" key="1">
    <source>
        <dbReference type="ARBA" id="ARBA00004651"/>
    </source>
</evidence>
<dbReference type="PANTHER" id="PTHR47089:SF1">
    <property type="entry name" value="GUANOSINE ABC TRANSPORTER PERMEASE PROTEIN NUPP"/>
    <property type="match status" value="1"/>
</dbReference>
<keyword evidence="2" id="KW-1003">Cell membrane</keyword>
<feature type="transmembrane region" description="Helical" evidence="7">
    <location>
        <begin position="330"/>
        <end position="352"/>
    </location>
</feature>
<dbReference type="GO" id="GO:0005886">
    <property type="term" value="C:plasma membrane"/>
    <property type="evidence" value="ECO:0007669"/>
    <property type="project" value="UniProtKB-SubCell"/>
</dbReference>
<feature type="region of interest" description="Disordered" evidence="6">
    <location>
        <begin position="376"/>
        <end position="398"/>
    </location>
</feature>
<evidence type="ECO:0000256" key="2">
    <source>
        <dbReference type="ARBA" id="ARBA00022475"/>
    </source>
</evidence>
<evidence type="ECO:0000313" key="8">
    <source>
        <dbReference type="EMBL" id="MPL78675.1"/>
    </source>
</evidence>
<protein>
    <recommendedName>
        <fullName evidence="9">ABC transporter permease</fullName>
    </recommendedName>
</protein>
<comment type="subcellular location">
    <subcellularLocation>
        <location evidence="1">Cell membrane</location>
        <topology evidence="1">Multi-pass membrane protein</topology>
    </subcellularLocation>
</comment>
<gene>
    <name evidence="8" type="ORF">SDC9_24545</name>
</gene>
<feature type="transmembrane region" description="Helical" evidence="7">
    <location>
        <begin position="70"/>
        <end position="92"/>
    </location>
</feature>
<evidence type="ECO:0000256" key="6">
    <source>
        <dbReference type="SAM" id="MobiDB-lite"/>
    </source>
</evidence>
<keyword evidence="5 7" id="KW-0472">Membrane</keyword>
<comment type="caution">
    <text evidence="8">The sequence shown here is derived from an EMBL/GenBank/DDBJ whole genome shotgun (WGS) entry which is preliminary data.</text>
</comment>
<dbReference type="AlphaFoldDB" id="A0A644UI71"/>
<dbReference type="PANTHER" id="PTHR47089">
    <property type="entry name" value="ABC TRANSPORTER, PERMEASE PROTEIN"/>
    <property type="match status" value="1"/>
</dbReference>
<sequence>MSDAKTRGPGPLASVKLFFTDRDKLEPAVITLLAAIFAILMGVGLIFVVSKDPVTSTKNFLLGPFLRTYNFYYLLVAMVPITFTGLALCIIYQLKYMSLIVDSSFYTGAIVATAIGVRLALPAGWHPAVAMLAAGLAGGLIGTLPAILKIKWRANELVSSLMFNYVFYFFGSFVILYFLRDRNQTILASMPFQKTFALPKLVENTQLHAGFIIAAVFVALVSIFLFRTKWGYQIRITGANPKFAAYAGIPVASVAIFAHFVSGFIGGIGGAVEMSGLYRAFIWQMNPSYAWDGVIVAMLARKNPKFVPVSAFFLAYMRVGADFMSRRGDVAFEFITLLQGIIILILASDKIANYFKARRLRRNAFAAEAALAAAPAGGVRSDGGGKGTAGAAGTGGKA</sequence>
<keyword evidence="4 7" id="KW-1133">Transmembrane helix</keyword>
<dbReference type="Pfam" id="PF02653">
    <property type="entry name" value="BPD_transp_2"/>
    <property type="match status" value="1"/>
</dbReference>
<dbReference type="EMBL" id="VSSQ01000118">
    <property type="protein sequence ID" value="MPL78675.1"/>
    <property type="molecule type" value="Genomic_DNA"/>
</dbReference>
<dbReference type="CDD" id="cd06580">
    <property type="entry name" value="TM_PBP1_transp_TpRbsC_like"/>
    <property type="match status" value="1"/>
</dbReference>
<accession>A0A644UI71</accession>